<dbReference type="RefSeq" id="WP_262841188.1">
    <property type="nucleotide sequence ID" value="NZ_JANZYP010000004.1"/>
</dbReference>
<protein>
    <submittedName>
        <fullName evidence="2">Uncharacterized protein</fullName>
    </submittedName>
</protein>
<reference evidence="3" key="1">
    <citation type="journal article" date="2019" name="Int. J. Syst. Evol. Microbiol.">
        <title>The Global Catalogue of Microorganisms (GCM) 10K type strain sequencing project: providing services to taxonomists for standard genome sequencing and annotation.</title>
        <authorList>
            <consortium name="The Broad Institute Genomics Platform"/>
            <consortium name="The Broad Institute Genome Sequencing Center for Infectious Disease"/>
            <person name="Wu L."/>
            <person name="Ma J."/>
        </authorList>
    </citation>
    <scope>NUCLEOTIDE SEQUENCE [LARGE SCALE GENOMIC DNA]</scope>
    <source>
        <strain evidence="3">CCUG 49560</strain>
    </source>
</reference>
<evidence type="ECO:0000313" key="2">
    <source>
        <dbReference type="EMBL" id="MFC4585828.1"/>
    </source>
</evidence>
<evidence type="ECO:0000256" key="1">
    <source>
        <dbReference type="SAM" id="MobiDB-lite"/>
    </source>
</evidence>
<evidence type="ECO:0000313" key="3">
    <source>
        <dbReference type="Proteomes" id="UP001595891"/>
    </source>
</evidence>
<dbReference type="EMBL" id="JBHSFN010000003">
    <property type="protein sequence ID" value="MFC4585828.1"/>
    <property type="molecule type" value="Genomic_DNA"/>
</dbReference>
<organism evidence="2 3">
    <name type="scientific">Sphaerisporangium corydalis</name>
    <dbReference type="NCBI Taxonomy" id="1441875"/>
    <lineage>
        <taxon>Bacteria</taxon>
        <taxon>Bacillati</taxon>
        <taxon>Actinomycetota</taxon>
        <taxon>Actinomycetes</taxon>
        <taxon>Streptosporangiales</taxon>
        <taxon>Streptosporangiaceae</taxon>
        <taxon>Sphaerisporangium</taxon>
    </lineage>
</organism>
<sequence>MSLCRLVGEERFFRAVFSRPRQPHPHPVVPAPENRQACPAPDDRAPTSGSYPVPDDRMFRSGAQVGPAVQAVCAHLRGEPEKGRSGPCAGNETWVLELDFDEVLRDALAGGGPGPLILPAPAAHPAVHVCGLAGETPAR</sequence>
<proteinExistence type="predicted"/>
<comment type="caution">
    <text evidence="2">The sequence shown here is derived from an EMBL/GenBank/DDBJ whole genome shotgun (WGS) entry which is preliminary data.</text>
</comment>
<gene>
    <name evidence="2" type="ORF">ACFO8L_07085</name>
</gene>
<accession>A0ABV9E948</accession>
<dbReference type="Proteomes" id="UP001595891">
    <property type="component" value="Unassembled WGS sequence"/>
</dbReference>
<name>A0ABV9E948_9ACTN</name>
<feature type="region of interest" description="Disordered" evidence="1">
    <location>
        <begin position="18"/>
        <end position="55"/>
    </location>
</feature>
<keyword evidence="3" id="KW-1185">Reference proteome</keyword>